<dbReference type="Pfam" id="PF00691">
    <property type="entry name" value="OmpA"/>
    <property type="match status" value="1"/>
</dbReference>
<gene>
    <name evidence="6" type="ORF">FHS60_001498</name>
</gene>
<dbReference type="RefSeq" id="WP_221189655.1">
    <property type="nucleotide sequence ID" value="NZ_JACICA010000007.1"/>
</dbReference>
<evidence type="ECO:0000313" key="6">
    <source>
        <dbReference type="EMBL" id="MBB3703025.1"/>
    </source>
</evidence>
<evidence type="ECO:0000256" key="3">
    <source>
        <dbReference type="ARBA" id="ARBA00023237"/>
    </source>
</evidence>
<evidence type="ECO:0000256" key="4">
    <source>
        <dbReference type="PROSITE-ProRule" id="PRU00473"/>
    </source>
</evidence>
<accession>A0A7W5XY95</accession>
<keyword evidence="2 4" id="KW-0472">Membrane</keyword>
<dbReference type="InterPro" id="IPR011990">
    <property type="entry name" value="TPR-like_helical_dom_sf"/>
</dbReference>
<evidence type="ECO:0000256" key="2">
    <source>
        <dbReference type="ARBA" id="ARBA00023136"/>
    </source>
</evidence>
<dbReference type="SUPFAM" id="SSF48452">
    <property type="entry name" value="TPR-like"/>
    <property type="match status" value="1"/>
</dbReference>
<dbReference type="InterPro" id="IPR011042">
    <property type="entry name" value="6-blade_b-propeller_TolB-like"/>
</dbReference>
<dbReference type="PROSITE" id="PS51257">
    <property type="entry name" value="PROKAR_LIPOPROTEIN"/>
    <property type="match status" value="1"/>
</dbReference>
<dbReference type="Pfam" id="PF07676">
    <property type="entry name" value="PD40"/>
    <property type="match status" value="2"/>
</dbReference>
<dbReference type="SUPFAM" id="SSF103088">
    <property type="entry name" value="OmpA-like"/>
    <property type="match status" value="1"/>
</dbReference>
<name>A0A7W5XY95_9BACT</name>
<dbReference type="GO" id="GO:0009279">
    <property type="term" value="C:cell outer membrane"/>
    <property type="evidence" value="ECO:0007669"/>
    <property type="project" value="UniProtKB-SubCell"/>
</dbReference>
<reference evidence="6 7" key="1">
    <citation type="submission" date="2020-08" db="EMBL/GenBank/DDBJ databases">
        <title>Genomic Encyclopedia of Type Strains, Phase IV (KMG-IV): sequencing the most valuable type-strain genomes for metagenomic binning, comparative biology and taxonomic classification.</title>
        <authorList>
            <person name="Goeker M."/>
        </authorList>
    </citation>
    <scope>NUCLEOTIDE SEQUENCE [LARGE SCALE GENOMIC DNA]</scope>
    <source>
        <strain evidence="6 7">DSM 22548</strain>
    </source>
</reference>
<dbReference type="PROSITE" id="PS51123">
    <property type="entry name" value="OMPA_2"/>
    <property type="match status" value="1"/>
</dbReference>
<dbReference type="Gene3D" id="1.25.40.10">
    <property type="entry name" value="Tetratricopeptide repeat domain"/>
    <property type="match status" value="1"/>
</dbReference>
<dbReference type="PRINTS" id="PR01021">
    <property type="entry name" value="OMPADOMAIN"/>
</dbReference>
<feature type="domain" description="OmpA-like" evidence="5">
    <location>
        <begin position="600"/>
        <end position="744"/>
    </location>
</feature>
<dbReference type="Proteomes" id="UP000541425">
    <property type="component" value="Unassembled WGS sequence"/>
</dbReference>
<dbReference type="PANTHER" id="PTHR30329:SF21">
    <property type="entry name" value="LIPOPROTEIN YIAD-RELATED"/>
    <property type="match status" value="1"/>
</dbReference>
<dbReference type="InterPro" id="IPR006665">
    <property type="entry name" value="OmpA-like"/>
</dbReference>
<evidence type="ECO:0000313" key="7">
    <source>
        <dbReference type="Proteomes" id="UP000541425"/>
    </source>
</evidence>
<dbReference type="PANTHER" id="PTHR30329">
    <property type="entry name" value="STATOR ELEMENT OF FLAGELLAR MOTOR COMPLEX"/>
    <property type="match status" value="1"/>
</dbReference>
<dbReference type="InterPro" id="IPR036737">
    <property type="entry name" value="OmpA-like_sf"/>
</dbReference>
<dbReference type="AlphaFoldDB" id="A0A7W5XY95"/>
<dbReference type="SUPFAM" id="SSF82171">
    <property type="entry name" value="DPP6 N-terminal domain-like"/>
    <property type="match status" value="1"/>
</dbReference>
<dbReference type="EMBL" id="JACICA010000007">
    <property type="protein sequence ID" value="MBB3703025.1"/>
    <property type="molecule type" value="Genomic_DNA"/>
</dbReference>
<dbReference type="CDD" id="cd07185">
    <property type="entry name" value="OmpA_C-like"/>
    <property type="match status" value="1"/>
</dbReference>
<comment type="subcellular location">
    <subcellularLocation>
        <location evidence="1">Cell outer membrane</location>
    </subcellularLocation>
</comment>
<keyword evidence="3" id="KW-0998">Cell outer membrane</keyword>
<sequence>MLKNFSLLLVIFIGVSACSPVDRLIRRGDNALAIGEYAEAAALYQRAYRQTPAKEREQRGRLSYKMGDAYRCYGNVAKAVGNYANAARYYYTDTLTWLRLGDMQRVMGAYGEASKSYQNFITESLSPRKEIFSQSSKKVVSVRKSQRANRKKKRNMDYDTVSVATPILKSKNVDPKYLEIARRGLLNCEAALESRKDVSAYTVRQAVLFNSPRADYSPALLPTEYDQIYFSTTRRQTQGNDISGITGMKTGDVFFSRKDEKGNWKRVEPAEGGINTIDDEGACSFSPDGSTMYLTVCRTDAKYPRMAEIWQSTRSDATWSKPTQVKISADTLSDYAHPAVSPDGKWLYFSSNMPGGFGGYDLWRIRIGEHGIGGVENLGPEINTDGNEEFPAFRPNGDFYFSSDGRTPNWGGLDLYYVPQFTKHFRGEDVLFDAEQAGLVDTLHQQLVVEHLPTPMNSQGDDFGITFEGLHNRGFFSSSRSTGGRGWDKIFEFSYPERLLTVKGWVYEQDGYELPSAQVYIVGTDGTNQKISVLPNGSFETPVQPRVNYLLMAVCNGFLNVRQQLRLDTISQADVERAIAHQNKNPRKDATQYVLQFPLPNISIPVLVRGIYYQFDKAAITDSSSVALNRLVALLKENPNVTIELAAHCDYRGTDAYNDRLSQQRAEAVVAYLVKQGIARDRLTPMGYGKRRPKVVTPKLHAEYPFLAAGDTLMAERISLLRPAQQEIANALNRRTEFRVLRTTYGLFDRNGNYVAPAAKPKKLEADDPNAVDIY</sequence>
<proteinExistence type="predicted"/>
<evidence type="ECO:0000259" key="5">
    <source>
        <dbReference type="PROSITE" id="PS51123"/>
    </source>
</evidence>
<evidence type="ECO:0000256" key="1">
    <source>
        <dbReference type="ARBA" id="ARBA00004442"/>
    </source>
</evidence>
<comment type="caution">
    <text evidence="6">The sequence shown here is derived from an EMBL/GenBank/DDBJ whole genome shotgun (WGS) entry which is preliminary data.</text>
</comment>
<dbReference type="Gene3D" id="3.30.1330.60">
    <property type="entry name" value="OmpA-like domain"/>
    <property type="match status" value="1"/>
</dbReference>
<dbReference type="InterPro" id="IPR050330">
    <property type="entry name" value="Bact_OuterMem_StrucFunc"/>
</dbReference>
<organism evidence="6 7">
    <name type="scientific">Alloprevotella rava</name>
    <dbReference type="NCBI Taxonomy" id="671218"/>
    <lineage>
        <taxon>Bacteria</taxon>
        <taxon>Pseudomonadati</taxon>
        <taxon>Bacteroidota</taxon>
        <taxon>Bacteroidia</taxon>
        <taxon>Bacteroidales</taxon>
        <taxon>Prevotellaceae</taxon>
        <taxon>Alloprevotella</taxon>
    </lineage>
</organism>
<dbReference type="InterPro" id="IPR006664">
    <property type="entry name" value="OMP_bac"/>
</dbReference>
<protein>
    <submittedName>
        <fullName evidence="6">Outer membrane protein OmpA-like peptidoglycan-associated protein</fullName>
    </submittedName>
</protein>
<dbReference type="InterPro" id="IPR011659">
    <property type="entry name" value="WD40"/>
</dbReference>
<dbReference type="Gene3D" id="2.120.10.30">
    <property type="entry name" value="TolB, C-terminal domain"/>
    <property type="match status" value="1"/>
</dbReference>